<evidence type="ECO:0000313" key="3">
    <source>
        <dbReference type="Proteomes" id="UP000271624"/>
    </source>
</evidence>
<evidence type="ECO:0000313" key="2">
    <source>
        <dbReference type="EMBL" id="RUT09554.1"/>
    </source>
</evidence>
<protein>
    <recommendedName>
        <fullName evidence="4">DUF3007 domain-containing protein</fullName>
    </recommendedName>
</protein>
<keyword evidence="1" id="KW-0472">Membrane</keyword>
<accession>A0A433VTW6</accession>
<dbReference type="RefSeq" id="WP_127077749.1">
    <property type="nucleotide sequence ID" value="NZ_RSCL01000001.1"/>
</dbReference>
<keyword evidence="1" id="KW-0812">Transmembrane</keyword>
<evidence type="ECO:0000256" key="1">
    <source>
        <dbReference type="SAM" id="Phobius"/>
    </source>
</evidence>
<evidence type="ECO:0008006" key="4">
    <source>
        <dbReference type="Google" id="ProtNLM"/>
    </source>
</evidence>
<dbReference type="PANTHER" id="PTHR35734:SF1">
    <property type="entry name" value="OS01G0805200 PROTEIN"/>
    <property type="match status" value="1"/>
</dbReference>
<dbReference type="Proteomes" id="UP000271624">
    <property type="component" value="Unassembled WGS sequence"/>
</dbReference>
<dbReference type="AlphaFoldDB" id="A0A433VTW6"/>
<reference evidence="2" key="2">
    <citation type="journal article" date="2019" name="Genome Biol. Evol.">
        <title>Day and night: Metabolic profiles and evolutionary relationships of six axenic non-marine cyanobacteria.</title>
        <authorList>
            <person name="Will S.E."/>
            <person name="Henke P."/>
            <person name="Boedeker C."/>
            <person name="Huang S."/>
            <person name="Brinkmann H."/>
            <person name="Rohde M."/>
            <person name="Jarek M."/>
            <person name="Friedl T."/>
            <person name="Seufert S."/>
            <person name="Schumacher M."/>
            <person name="Overmann J."/>
            <person name="Neumann-Schaal M."/>
            <person name="Petersen J."/>
        </authorList>
    </citation>
    <scope>NUCLEOTIDE SEQUENCE [LARGE SCALE GENOMIC DNA]</scope>
    <source>
        <strain evidence="2">PCC 7102</strain>
    </source>
</reference>
<dbReference type="OrthoDB" id="467669at2"/>
<keyword evidence="3" id="KW-1185">Reference proteome</keyword>
<dbReference type="InterPro" id="IPR021562">
    <property type="entry name" value="DUF3007"/>
</dbReference>
<gene>
    <name evidence="2" type="ORF">DSM106972_000480</name>
</gene>
<proteinExistence type="predicted"/>
<name>A0A433VTW6_9CYAN</name>
<feature type="transmembrane region" description="Helical" evidence="1">
    <location>
        <begin position="36"/>
        <end position="55"/>
    </location>
</feature>
<comment type="caution">
    <text evidence="2">The sequence shown here is derived from an EMBL/GenBank/DDBJ whole genome shotgun (WGS) entry which is preliminary data.</text>
</comment>
<feature type="transmembrane region" description="Helical" evidence="1">
    <location>
        <begin position="7"/>
        <end position="24"/>
    </location>
</feature>
<dbReference type="Pfam" id="PF11460">
    <property type="entry name" value="DUF3007"/>
    <property type="match status" value="1"/>
</dbReference>
<dbReference type="PANTHER" id="PTHR35734">
    <property type="entry name" value="OS01G0805200 PROTEIN"/>
    <property type="match status" value="1"/>
</dbReference>
<reference evidence="2" key="1">
    <citation type="submission" date="2018-12" db="EMBL/GenBank/DDBJ databases">
        <authorList>
            <person name="Will S."/>
            <person name="Neumann-Schaal M."/>
            <person name="Henke P."/>
        </authorList>
    </citation>
    <scope>NUCLEOTIDE SEQUENCE</scope>
    <source>
        <strain evidence="2">PCC 7102</strain>
    </source>
</reference>
<organism evidence="2 3">
    <name type="scientific">Dulcicalothrix desertica PCC 7102</name>
    <dbReference type="NCBI Taxonomy" id="232991"/>
    <lineage>
        <taxon>Bacteria</taxon>
        <taxon>Bacillati</taxon>
        <taxon>Cyanobacteriota</taxon>
        <taxon>Cyanophyceae</taxon>
        <taxon>Nostocales</taxon>
        <taxon>Calotrichaceae</taxon>
        <taxon>Dulcicalothrix</taxon>
    </lineage>
</organism>
<dbReference type="EMBL" id="RSCL01000001">
    <property type="protein sequence ID" value="RUT09554.1"/>
    <property type="molecule type" value="Genomic_DNA"/>
</dbReference>
<keyword evidence="1" id="KW-1133">Transmembrane helix</keyword>
<sequence>MRRIDAIVIVLGVFLSGGLGYIIFQQFGFDSQSAGIWTQAVLVVGLIGWLVTYLGRAVGNKMTYHEQRQQYEEAYFEKRLNELTPEELEKIQAEIEQEKKTK</sequence>